<dbReference type="Gene3D" id="3.60.15.10">
    <property type="entry name" value="Ribonuclease Z/Hydroxyacylglutathione hydrolase-like"/>
    <property type="match status" value="1"/>
</dbReference>
<gene>
    <name evidence="2" type="ORF">I6J42_34425</name>
</gene>
<dbReference type="InterPro" id="IPR050855">
    <property type="entry name" value="NDM-1-like"/>
</dbReference>
<dbReference type="InterPro" id="IPR001279">
    <property type="entry name" value="Metallo-B-lactamas"/>
</dbReference>
<protein>
    <submittedName>
        <fullName evidence="2">MBL fold metallo-hydrolase</fullName>
    </submittedName>
</protein>
<sequence length="240" mass="25544">MMELTQVTPTIWQLAFPVGHVYFVRLPDGFGLIDTAMPGSAPAILDALTQLGGRSQDLRQIVLTHSHIDHMGSAADLVEATGARVLAGAVDAPFIRGTAPEPQPVHTAPERALHEQIVAGFSEAYVRPLQHVAVDVDLHDGDTIDDWGEPVHVLHVPGHTPGSIALHLSSSGVLFPGDIVATAEGRAILGPFNVDREQAIASFRRLASLEVEALCVPHGEPVFKGASEVLRAAAPENDWV</sequence>
<dbReference type="AlphaFoldDB" id="A0ABD7D8P0"/>
<dbReference type="Pfam" id="PF00753">
    <property type="entry name" value="Lactamase_B"/>
    <property type="match status" value="1"/>
</dbReference>
<feature type="domain" description="Metallo-beta-lactamase" evidence="1">
    <location>
        <begin position="18"/>
        <end position="218"/>
    </location>
</feature>
<dbReference type="PANTHER" id="PTHR42951:SF17">
    <property type="entry name" value="METALLO-BETA-LACTAMASE DOMAIN-CONTAINING PROTEIN"/>
    <property type="match status" value="1"/>
</dbReference>
<evidence type="ECO:0000313" key="3">
    <source>
        <dbReference type="Proteomes" id="UP000623926"/>
    </source>
</evidence>
<name>A0ABD7D8P0_9ACTN</name>
<dbReference type="CDD" id="cd07721">
    <property type="entry name" value="yflN-like_MBL-fold"/>
    <property type="match status" value="1"/>
</dbReference>
<organism evidence="2 3">
    <name type="scientific">Streptomyces californicus</name>
    <dbReference type="NCBI Taxonomy" id="67351"/>
    <lineage>
        <taxon>Bacteria</taxon>
        <taxon>Bacillati</taxon>
        <taxon>Actinomycetota</taxon>
        <taxon>Actinomycetes</taxon>
        <taxon>Kitasatosporales</taxon>
        <taxon>Streptomycetaceae</taxon>
        <taxon>Streptomyces</taxon>
    </lineage>
</organism>
<dbReference type="SMART" id="SM00849">
    <property type="entry name" value="Lactamase_B"/>
    <property type="match status" value="1"/>
</dbReference>
<evidence type="ECO:0000259" key="1">
    <source>
        <dbReference type="SMART" id="SM00849"/>
    </source>
</evidence>
<evidence type="ECO:0000313" key="2">
    <source>
        <dbReference type="EMBL" id="QRV39175.1"/>
    </source>
</evidence>
<reference evidence="2 3" key="1">
    <citation type="submission" date="2021-02" db="EMBL/GenBank/DDBJ databases">
        <title>FDA dAtabase for Regulatory Grade micrObial Sequences (FDA-ARGOS): Supporting development and validation of Infectious Disease Dx tests.</title>
        <authorList>
            <person name="Sproer C."/>
            <person name="Gronow S."/>
            <person name="Severitt S."/>
            <person name="Schroder I."/>
            <person name="Tallon L."/>
            <person name="Sadzewicz L."/>
            <person name="Zhao X."/>
            <person name="Boylan J."/>
            <person name="Ott S."/>
            <person name="Bowen H."/>
            <person name="Vavikolanu K."/>
            <person name="Mehta A."/>
            <person name="Aluvathingal J."/>
            <person name="Nadendla S."/>
            <person name="Lowell S."/>
            <person name="Myers T."/>
            <person name="Yan Y."/>
            <person name="Sichtig H."/>
        </authorList>
    </citation>
    <scope>NUCLEOTIDE SEQUENCE [LARGE SCALE GENOMIC DNA]</scope>
    <source>
        <strain evidence="2 3">FDAARGOS_1212</strain>
        <plasmid evidence="2 3">unnamed3</plasmid>
    </source>
</reference>
<dbReference type="PANTHER" id="PTHR42951">
    <property type="entry name" value="METALLO-BETA-LACTAMASE DOMAIN-CONTAINING"/>
    <property type="match status" value="1"/>
</dbReference>
<accession>A0ABD7D8P0</accession>
<geneLocation type="plasmid" evidence="2 3">
    <name>unnamed3</name>
</geneLocation>
<dbReference type="InterPro" id="IPR036866">
    <property type="entry name" value="RibonucZ/Hydroxyglut_hydro"/>
</dbReference>
<dbReference type="EMBL" id="CP070247">
    <property type="protein sequence ID" value="QRV39175.1"/>
    <property type="molecule type" value="Genomic_DNA"/>
</dbReference>
<dbReference type="SUPFAM" id="SSF56281">
    <property type="entry name" value="Metallo-hydrolase/oxidoreductase"/>
    <property type="match status" value="1"/>
</dbReference>
<dbReference type="Proteomes" id="UP000623926">
    <property type="component" value="Plasmid unnamed3"/>
</dbReference>
<keyword evidence="2" id="KW-0614">Plasmid</keyword>
<proteinExistence type="predicted"/>